<dbReference type="InterPro" id="IPR011335">
    <property type="entry name" value="Restrct_endonuc-II-like"/>
</dbReference>
<evidence type="ECO:0000313" key="2">
    <source>
        <dbReference type="EMBL" id="GIH07394.1"/>
    </source>
</evidence>
<dbReference type="Gene3D" id="3.40.1350.10">
    <property type="match status" value="1"/>
</dbReference>
<dbReference type="Pfam" id="PF11645">
    <property type="entry name" value="PDDEXK_5"/>
    <property type="match status" value="1"/>
</dbReference>
<protein>
    <recommendedName>
        <fullName evidence="1">PD(D/E)XK endonuclease domain-containing protein</fullName>
    </recommendedName>
</protein>
<dbReference type="SUPFAM" id="SSF52980">
    <property type="entry name" value="Restriction endonuclease-like"/>
    <property type="match status" value="1"/>
</dbReference>
<dbReference type="InterPro" id="IPR021671">
    <property type="entry name" value="PD(D/E)XK_Endonuc"/>
</dbReference>
<evidence type="ECO:0000313" key="3">
    <source>
        <dbReference type="Proteomes" id="UP000612899"/>
    </source>
</evidence>
<accession>A0A8J3QAV3</accession>
<keyword evidence="3" id="KW-1185">Reference proteome</keyword>
<dbReference type="AlphaFoldDB" id="A0A8J3QAV3"/>
<proteinExistence type="predicted"/>
<name>A0A8J3QAV3_9ACTN</name>
<gene>
    <name evidence="2" type="ORF">Rhe02_54610</name>
</gene>
<feature type="domain" description="PD(D/E)XK endonuclease" evidence="1">
    <location>
        <begin position="14"/>
        <end position="63"/>
    </location>
</feature>
<evidence type="ECO:0000259" key="1">
    <source>
        <dbReference type="Pfam" id="PF11645"/>
    </source>
</evidence>
<reference evidence="2" key="1">
    <citation type="submission" date="2021-01" db="EMBL/GenBank/DDBJ databases">
        <title>Whole genome shotgun sequence of Rhizocola hellebori NBRC 109834.</title>
        <authorList>
            <person name="Komaki H."/>
            <person name="Tamura T."/>
        </authorList>
    </citation>
    <scope>NUCLEOTIDE SEQUENCE</scope>
    <source>
        <strain evidence="2">NBRC 109834</strain>
    </source>
</reference>
<sequence length="209" mass="22455">MPKARGEFATLATVGAASELRVCAELMRRGYQVFRCESSSAPFDLVAHKAGSLWRVEVKTITEPVGTYGPGFPTPTNGSWDILALVGESKYFFFDSDVPMSEIRTIVRAAYGFGPSRKPSQLAGCGDLAAYTRHLKRGELPCEPCASAHRTNFLAKKAKATGRPSIKPGPAKPAPALALGWVGTDGCTIYDDGMHRSSARRACGCGWRP</sequence>
<comment type="caution">
    <text evidence="2">The sequence shown here is derived from an EMBL/GenBank/DDBJ whole genome shotgun (WGS) entry which is preliminary data.</text>
</comment>
<dbReference type="RefSeq" id="WP_203911184.1">
    <property type="nucleotide sequence ID" value="NZ_BONY01000036.1"/>
</dbReference>
<dbReference type="EMBL" id="BONY01000036">
    <property type="protein sequence ID" value="GIH07394.1"/>
    <property type="molecule type" value="Genomic_DNA"/>
</dbReference>
<dbReference type="InterPro" id="IPR011856">
    <property type="entry name" value="tRNA_endonuc-like_dom_sf"/>
</dbReference>
<organism evidence="2 3">
    <name type="scientific">Rhizocola hellebori</name>
    <dbReference type="NCBI Taxonomy" id="1392758"/>
    <lineage>
        <taxon>Bacteria</taxon>
        <taxon>Bacillati</taxon>
        <taxon>Actinomycetota</taxon>
        <taxon>Actinomycetes</taxon>
        <taxon>Micromonosporales</taxon>
        <taxon>Micromonosporaceae</taxon>
        <taxon>Rhizocola</taxon>
    </lineage>
</organism>
<dbReference type="GO" id="GO:0003676">
    <property type="term" value="F:nucleic acid binding"/>
    <property type="evidence" value="ECO:0007669"/>
    <property type="project" value="InterPro"/>
</dbReference>
<dbReference type="Proteomes" id="UP000612899">
    <property type="component" value="Unassembled WGS sequence"/>
</dbReference>